<dbReference type="Proteomes" id="UP000193409">
    <property type="component" value="Unassembled WGS sequence"/>
</dbReference>
<evidence type="ECO:0000256" key="1">
    <source>
        <dbReference type="SAM" id="SignalP"/>
    </source>
</evidence>
<protein>
    <submittedName>
        <fullName evidence="2">Uncharacterized protein</fullName>
    </submittedName>
</protein>
<feature type="signal peptide" evidence="1">
    <location>
        <begin position="1"/>
        <end position="36"/>
    </location>
</feature>
<evidence type="ECO:0000313" key="2">
    <source>
        <dbReference type="EMBL" id="SLN18577.1"/>
    </source>
</evidence>
<name>A0A1Y5RKA3_9RHOB</name>
<dbReference type="EMBL" id="FWFQ01000003">
    <property type="protein sequence ID" value="SLN18577.1"/>
    <property type="molecule type" value="Genomic_DNA"/>
</dbReference>
<keyword evidence="3" id="KW-1185">Reference proteome</keyword>
<sequence>MSRATGRAGQGASMRNLMARAAIGLAAACAGLPAGAQGLPPLACEAQDGSWTLGLYGPVAQLRSPELVEFVASAIARGPEGWPAWQALASEAETRVVRVNEAACAAGGASFPLTVELFDPSTGTLSPGCCTVAE</sequence>
<gene>
    <name evidence="2" type="ORF">PSA7680_00648</name>
</gene>
<dbReference type="AlphaFoldDB" id="A0A1Y5RKA3"/>
<feature type="chain" id="PRO_5012599379" evidence="1">
    <location>
        <begin position="37"/>
        <end position="134"/>
    </location>
</feature>
<accession>A0A1Y5RKA3</accession>
<reference evidence="2 3" key="1">
    <citation type="submission" date="2017-03" db="EMBL/GenBank/DDBJ databases">
        <authorList>
            <person name="Afonso C.L."/>
            <person name="Miller P.J."/>
            <person name="Scott M.A."/>
            <person name="Spackman E."/>
            <person name="Goraichik I."/>
            <person name="Dimitrov K.M."/>
            <person name="Suarez D.L."/>
            <person name="Swayne D.E."/>
        </authorList>
    </citation>
    <scope>NUCLEOTIDE SEQUENCE [LARGE SCALE GENOMIC DNA]</scope>
    <source>
        <strain evidence="2 3">CECT 7680</strain>
    </source>
</reference>
<organism evidence="2 3">
    <name type="scientific">Pseudoruegeria aquimaris</name>
    <dbReference type="NCBI Taxonomy" id="393663"/>
    <lineage>
        <taxon>Bacteria</taxon>
        <taxon>Pseudomonadati</taxon>
        <taxon>Pseudomonadota</taxon>
        <taxon>Alphaproteobacteria</taxon>
        <taxon>Rhodobacterales</taxon>
        <taxon>Roseobacteraceae</taxon>
        <taxon>Pseudoruegeria</taxon>
    </lineage>
</organism>
<proteinExistence type="predicted"/>
<keyword evidence="1" id="KW-0732">Signal</keyword>
<evidence type="ECO:0000313" key="3">
    <source>
        <dbReference type="Proteomes" id="UP000193409"/>
    </source>
</evidence>